<evidence type="ECO:0000313" key="2">
    <source>
        <dbReference type="EMBL" id="OEF98862.1"/>
    </source>
</evidence>
<evidence type="ECO:0000256" key="1">
    <source>
        <dbReference type="SAM" id="MobiDB-lite"/>
    </source>
</evidence>
<protein>
    <submittedName>
        <fullName evidence="2">Uncharacterized protein</fullName>
    </submittedName>
</protein>
<feature type="compositionally biased region" description="Basic and acidic residues" evidence="1">
    <location>
        <begin position="38"/>
        <end position="58"/>
    </location>
</feature>
<dbReference type="RefSeq" id="WP_069657198.1">
    <property type="nucleotide sequence ID" value="NZ_MIJF01000046.1"/>
</dbReference>
<gene>
    <name evidence="2" type="ORF">BHF71_02745</name>
</gene>
<keyword evidence="3" id="KW-1185">Reference proteome</keyword>
<reference evidence="2 3" key="1">
    <citation type="submission" date="2016-09" db="EMBL/GenBank/DDBJ databases">
        <title>Draft genome sequence for the type strain of Vulcanibacillus modesticaldus BR, a strictly anaerobic, moderately thermophilic, and nitrate-reducing bacterium from deep sea-hydrothermal vents of the Mid-Atlantic Ridge.</title>
        <authorList>
            <person name="Abin C.A."/>
            <person name="Hollibaugh J.T."/>
        </authorList>
    </citation>
    <scope>NUCLEOTIDE SEQUENCE [LARGE SCALE GENOMIC DNA]</scope>
    <source>
        <strain evidence="2 3">BR</strain>
    </source>
</reference>
<dbReference type="PROSITE" id="PS51257">
    <property type="entry name" value="PROKAR_LIPOPROTEIN"/>
    <property type="match status" value="1"/>
</dbReference>
<proteinExistence type="predicted"/>
<accession>A0A1D2YT25</accession>
<feature type="region of interest" description="Disordered" evidence="1">
    <location>
        <begin position="26"/>
        <end position="67"/>
    </location>
</feature>
<name>A0A1D2YT25_9BACI</name>
<dbReference type="STRING" id="337097.BHF71_02745"/>
<dbReference type="Proteomes" id="UP000243739">
    <property type="component" value="Unassembled WGS sequence"/>
</dbReference>
<dbReference type="EMBL" id="MIJF01000046">
    <property type="protein sequence ID" value="OEF98862.1"/>
    <property type="molecule type" value="Genomic_DNA"/>
</dbReference>
<comment type="caution">
    <text evidence="2">The sequence shown here is derived from an EMBL/GenBank/DDBJ whole genome shotgun (WGS) entry which is preliminary data.</text>
</comment>
<dbReference type="OrthoDB" id="1954422at2"/>
<dbReference type="AlphaFoldDB" id="A0A1D2YT25"/>
<evidence type="ECO:0000313" key="3">
    <source>
        <dbReference type="Proteomes" id="UP000243739"/>
    </source>
</evidence>
<organism evidence="2 3">
    <name type="scientific">Vulcanibacillus modesticaldus</name>
    <dbReference type="NCBI Taxonomy" id="337097"/>
    <lineage>
        <taxon>Bacteria</taxon>
        <taxon>Bacillati</taxon>
        <taxon>Bacillota</taxon>
        <taxon>Bacilli</taxon>
        <taxon>Bacillales</taxon>
        <taxon>Bacillaceae</taxon>
        <taxon>Vulcanibacillus</taxon>
    </lineage>
</organism>
<sequence length="309" mass="35485">MKWLFKMIIVLSLIVIIFTGCNTIENDKPDSSNTTQPAKEEQIDNKPTDEKPKEEGKTPDSSSIDNQRLTFNEAFPKNIIDEPQVFLEQLIPGFKMGLSNEEAERLLGTPDVINATENEWGQRTEWVYEDIKGYQFILTFNDLNEVVNFKLVKYLDSRGVIPKVTNKTAPKDGEPVTYTELGFEGVLLGSKIDEVLERFGDPYKSYLSYDEMYGYDLAMVYRGITIHTILEHEEPYIQFIETNELGTVTTYRNISVGSSIEEVINRYGEPPYDWQGMDSLIYSTEDFWFAIKFEIENDKVASISIYEAS</sequence>